<dbReference type="Pfam" id="PF04724">
    <property type="entry name" value="Glyco_transf_17"/>
    <property type="match status" value="1"/>
</dbReference>
<accession>A0AA39N2A4</accession>
<keyword evidence="2" id="KW-1185">Reference proteome</keyword>
<sequence>MSMRRQRLKAFLLPSIAVAGTLLYFVTQYHYQIRNTISYATRPIWDTADGPQHVIPHYYGEGLEMDEHICQLHGWKQRPDAENYRVLDAVLMSSELDLLEIRMNELDSVVDRFFIVESNATFTGLPKETYFANNRARFSKFDKKISYRFIPGYPLKGDQTPWNVEAKTRDTMTAFLRSHMTEFAPTTRPLVIMSDVDEIPSGHTLRLLKACDFGSSIHLQLRNYVYRYGVHFQGYLIPNSTSFEWSLGFNSWRASVNLWMPNTYYSHRKSGDVMLADSGWHCSYCFRTIPEYVTKMTGFSHHDRIGGQLSLLDPQRIQDTICRGKDIFGMLPEAYSYVDLLAQINPEPQVSAVNLPRFLIEAADRFKFLLPGGCQRTAETTAEVEDADAPDDLER</sequence>
<dbReference type="GO" id="GO:0006044">
    <property type="term" value="P:N-acetylglucosamine metabolic process"/>
    <property type="evidence" value="ECO:0007669"/>
    <property type="project" value="TreeGrafter"/>
</dbReference>
<protein>
    <submittedName>
        <fullName evidence="1">Glycosyltransferase family 17 protein</fullName>
    </submittedName>
</protein>
<dbReference type="EMBL" id="JAUEPT010000002">
    <property type="protein sequence ID" value="KAK0454759.1"/>
    <property type="molecule type" value="Genomic_DNA"/>
</dbReference>
<evidence type="ECO:0000313" key="1">
    <source>
        <dbReference type="EMBL" id="KAK0454759.1"/>
    </source>
</evidence>
<dbReference type="GO" id="GO:0016020">
    <property type="term" value="C:membrane"/>
    <property type="evidence" value="ECO:0007669"/>
    <property type="project" value="InterPro"/>
</dbReference>
<dbReference type="AlphaFoldDB" id="A0AA39N2A4"/>
<organism evidence="1 2">
    <name type="scientific">Armillaria borealis</name>
    <dbReference type="NCBI Taxonomy" id="47425"/>
    <lineage>
        <taxon>Eukaryota</taxon>
        <taxon>Fungi</taxon>
        <taxon>Dikarya</taxon>
        <taxon>Basidiomycota</taxon>
        <taxon>Agaricomycotina</taxon>
        <taxon>Agaricomycetes</taxon>
        <taxon>Agaricomycetidae</taxon>
        <taxon>Agaricales</taxon>
        <taxon>Marasmiineae</taxon>
        <taxon>Physalacriaceae</taxon>
        <taxon>Armillaria</taxon>
    </lineage>
</organism>
<name>A0AA39N2A4_9AGAR</name>
<dbReference type="PANTHER" id="PTHR12224:SF0">
    <property type="entry name" value="BETA-1,4-MANNOSYL-GLYCOPROTEIN 4-BETA-N-ACETYLGLUCOSAMINYLTRANSFERASE"/>
    <property type="match status" value="1"/>
</dbReference>
<dbReference type="PANTHER" id="PTHR12224">
    <property type="entry name" value="BETA-1,4-MANNOSYL-GLYCOPROTEIN BETA-1,4-N-ACETYLGLUCOSAMINYL-TRANSFERASE"/>
    <property type="match status" value="1"/>
</dbReference>
<comment type="caution">
    <text evidence="1">The sequence shown here is derived from an EMBL/GenBank/DDBJ whole genome shotgun (WGS) entry which is preliminary data.</text>
</comment>
<gene>
    <name evidence="1" type="ORF">EV421DRAFT_1943093</name>
</gene>
<dbReference type="Proteomes" id="UP001175226">
    <property type="component" value="Unassembled WGS sequence"/>
</dbReference>
<proteinExistence type="predicted"/>
<reference evidence="1" key="1">
    <citation type="submission" date="2023-06" db="EMBL/GenBank/DDBJ databases">
        <authorList>
            <consortium name="Lawrence Berkeley National Laboratory"/>
            <person name="Ahrendt S."/>
            <person name="Sahu N."/>
            <person name="Indic B."/>
            <person name="Wong-Bajracharya J."/>
            <person name="Merenyi Z."/>
            <person name="Ke H.-M."/>
            <person name="Monk M."/>
            <person name="Kocsube S."/>
            <person name="Drula E."/>
            <person name="Lipzen A."/>
            <person name="Balint B."/>
            <person name="Henrissat B."/>
            <person name="Andreopoulos B."/>
            <person name="Martin F.M."/>
            <person name="Harder C.B."/>
            <person name="Rigling D."/>
            <person name="Ford K.L."/>
            <person name="Foster G.D."/>
            <person name="Pangilinan J."/>
            <person name="Papanicolaou A."/>
            <person name="Barry K."/>
            <person name="LaButti K."/>
            <person name="Viragh M."/>
            <person name="Koriabine M."/>
            <person name="Yan M."/>
            <person name="Riley R."/>
            <person name="Champramary S."/>
            <person name="Plett K.L."/>
            <person name="Tsai I.J."/>
            <person name="Slot J."/>
            <person name="Sipos G."/>
            <person name="Plett J."/>
            <person name="Nagy L.G."/>
            <person name="Grigoriev I.V."/>
        </authorList>
    </citation>
    <scope>NUCLEOTIDE SEQUENCE</scope>
    <source>
        <strain evidence="1">FPL87.14</strain>
    </source>
</reference>
<evidence type="ECO:0000313" key="2">
    <source>
        <dbReference type="Proteomes" id="UP001175226"/>
    </source>
</evidence>
<dbReference type="GO" id="GO:0003830">
    <property type="term" value="F:beta-1,4-mannosylglycoprotein 4-beta-N-acetylglucosaminyltransferase activity"/>
    <property type="evidence" value="ECO:0007669"/>
    <property type="project" value="InterPro"/>
</dbReference>
<dbReference type="InterPro" id="IPR006813">
    <property type="entry name" value="Glyco_trans_17"/>
</dbReference>